<dbReference type="PRINTS" id="PR00502">
    <property type="entry name" value="NUDIXFAMILY"/>
</dbReference>
<keyword evidence="9" id="KW-1185">Reference proteome</keyword>
<dbReference type="InterPro" id="IPR045121">
    <property type="entry name" value="CoAse"/>
</dbReference>
<name>A0A916NQ41_9FLAO</name>
<dbReference type="AlphaFoldDB" id="A0A916NQ41"/>
<dbReference type="EMBL" id="OU015584">
    <property type="protein sequence ID" value="CAG5078231.1"/>
    <property type="molecule type" value="Genomic_DNA"/>
</dbReference>
<dbReference type="InterPro" id="IPR015797">
    <property type="entry name" value="NUDIX_hydrolase-like_dom_sf"/>
</dbReference>
<dbReference type="EC" id="3.6.1.-" evidence="8"/>
<keyword evidence="3" id="KW-0479">Metal-binding</keyword>
<proteinExistence type="predicted"/>
<reference evidence="8" key="1">
    <citation type="submission" date="2021-04" db="EMBL/GenBank/DDBJ databases">
        <authorList>
            <person name="Rodrigo-Torres L."/>
            <person name="Arahal R. D."/>
            <person name="Lucena T."/>
        </authorList>
    </citation>
    <scope>NUCLEOTIDE SEQUENCE</scope>
    <source>
        <strain evidence="8">AS29M-1</strain>
    </source>
</reference>
<feature type="domain" description="Nudix hydrolase" evidence="7">
    <location>
        <begin position="42"/>
        <end position="176"/>
    </location>
</feature>
<evidence type="ECO:0000256" key="1">
    <source>
        <dbReference type="ARBA" id="ARBA00001936"/>
    </source>
</evidence>
<protein>
    <submittedName>
        <fullName evidence="8">Nudix hydrolase NudL</fullName>
        <ecNumber evidence="8">3.6.1.-</ecNumber>
    </submittedName>
</protein>
<sequence length="210" mass="24120">MKDIEKIRFNLSQELPGVAAHQLMAPYQRKSADDVVKEKKDCRRAATLMLLYPKNDEWFFALMLRPDYDGVHGGQVSFPGGKIEQGETPEEAALRECEEEIGVDQNRINLLGKLTDVYIPPSNILVNPFVGFIDYEPVFYPDATEVERIIEVPLADVFKEDLVKQKKIKVGRYSDKPFTIEVPYFEFCYETVWGATALMISEFREMLKKA</sequence>
<dbReference type="Pfam" id="PF00293">
    <property type="entry name" value="NUDIX"/>
    <property type="match status" value="1"/>
</dbReference>
<accession>A0A916NQ41</accession>
<gene>
    <name evidence="8" type="primary">nudL</name>
    <name evidence="8" type="ORF">CRYO30217_00614</name>
</gene>
<dbReference type="InterPro" id="IPR020476">
    <property type="entry name" value="Nudix_hydrolase"/>
</dbReference>
<evidence type="ECO:0000256" key="3">
    <source>
        <dbReference type="ARBA" id="ARBA00022723"/>
    </source>
</evidence>
<dbReference type="KEGG" id="ptan:CRYO30217_00614"/>
<dbReference type="PROSITE" id="PS51462">
    <property type="entry name" value="NUDIX"/>
    <property type="match status" value="1"/>
</dbReference>
<dbReference type="GO" id="GO:0046872">
    <property type="term" value="F:metal ion binding"/>
    <property type="evidence" value="ECO:0007669"/>
    <property type="project" value="UniProtKB-KW"/>
</dbReference>
<dbReference type="PANTHER" id="PTHR12992">
    <property type="entry name" value="NUDIX HYDROLASE"/>
    <property type="match status" value="1"/>
</dbReference>
<evidence type="ECO:0000256" key="6">
    <source>
        <dbReference type="ARBA" id="ARBA00023211"/>
    </source>
</evidence>
<dbReference type="Proteomes" id="UP000683507">
    <property type="component" value="Chromosome"/>
</dbReference>
<evidence type="ECO:0000259" key="7">
    <source>
        <dbReference type="PROSITE" id="PS51462"/>
    </source>
</evidence>
<organism evidence="8 9">
    <name type="scientific">Parvicella tangerina</name>
    <dbReference type="NCBI Taxonomy" id="2829795"/>
    <lineage>
        <taxon>Bacteria</taxon>
        <taxon>Pseudomonadati</taxon>
        <taxon>Bacteroidota</taxon>
        <taxon>Flavobacteriia</taxon>
        <taxon>Flavobacteriales</taxon>
        <taxon>Parvicellaceae</taxon>
        <taxon>Parvicella</taxon>
    </lineage>
</organism>
<dbReference type="RefSeq" id="WP_258540844.1">
    <property type="nucleotide sequence ID" value="NZ_OU015584.1"/>
</dbReference>
<keyword evidence="4 8" id="KW-0378">Hydrolase</keyword>
<comment type="cofactor">
    <cofactor evidence="2">
        <name>Mg(2+)</name>
        <dbReference type="ChEBI" id="CHEBI:18420"/>
    </cofactor>
</comment>
<dbReference type="SUPFAM" id="SSF55811">
    <property type="entry name" value="Nudix"/>
    <property type="match status" value="1"/>
</dbReference>
<keyword evidence="6" id="KW-0464">Manganese</keyword>
<dbReference type="InterPro" id="IPR000086">
    <property type="entry name" value="NUDIX_hydrolase_dom"/>
</dbReference>
<dbReference type="CDD" id="cd03426">
    <property type="entry name" value="NUDIX_CoAse_Nudt7"/>
    <property type="match status" value="1"/>
</dbReference>
<keyword evidence="5" id="KW-0460">Magnesium</keyword>
<evidence type="ECO:0000313" key="8">
    <source>
        <dbReference type="EMBL" id="CAG5078231.1"/>
    </source>
</evidence>
<dbReference type="Gene3D" id="3.90.79.10">
    <property type="entry name" value="Nucleoside Triphosphate Pyrophosphohydrolase"/>
    <property type="match status" value="1"/>
</dbReference>
<evidence type="ECO:0000256" key="2">
    <source>
        <dbReference type="ARBA" id="ARBA00001946"/>
    </source>
</evidence>
<dbReference type="GO" id="GO:0010945">
    <property type="term" value="F:coenzyme A diphosphatase activity"/>
    <property type="evidence" value="ECO:0007669"/>
    <property type="project" value="InterPro"/>
</dbReference>
<evidence type="ECO:0000256" key="4">
    <source>
        <dbReference type="ARBA" id="ARBA00022801"/>
    </source>
</evidence>
<evidence type="ECO:0000256" key="5">
    <source>
        <dbReference type="ARBA" id="ARBA00022842"/>
    </source>
</evidence>
<evidence type="ECO:0000313" key="9">
    <source>
        <dbReference type="Proteomes" id="UP000683507"/>
    </source>
</evidence>
<comment type="cofactor">
    <cofactor evidence="1">
        <name>Mn(2+)</name>
        <dbReference type="ChEBI" id="CHEBI:29035"/>
    </cofactor>
</comment>
<dbReference type="PANTHER" id="PTHR12992:SF11">
    <property type="entry name" value="MITOCHONDRIAL COENZYME A DIPHOSPHATASE NUDT8"/>
    <property type="match status" value="1"/>
</dbReference>